<keyword evidence="4" id="KW-1185">Reference proteome</keyword>
<sequence>MKNVIIVGGGIVGLSCAYYLLKEDYNITIIDKSDLSGGASYVNAGYLTPSHIIPLASPGMMAKGIKWMFNSSSPFYMKPRLDLDFIKWAWSFNKSSSKANVEKAIPLIKDINLLSKELYTDLYDSGELGDFQLEKKGLLMLYKTEKEGKHEKEVAKRAQDIGLEVKELLLSELNTLQPNLSNEILGAVHYECDAHTTPTEIMKKLKTYLKKQNVVFKINEEVQDFKLSGNQIKEIITDKGTYSADEIVLASGSWSQKLSQKIGLNISVQPGKGYRINVHRETPVKLPAVLMEAKCAVTPMRGFTRFAGTMELSGINNKIRKERVAAIAQAASNYYNNLTITQEEKLEAQYGLRPVSPDGLPYIGRTSKYNNLSIATGHAMMGWSLGPATGKLISEVLTNKKPSMNIDGFNPERKF</sequence>
<dbReference type="Gene3D" id="3.30.9.10">
    <property type="entry name" value="D-Amino Acid Oxidase, subunit A, domain 2"/>
    <property type="match status" value="1"/>
</dbReference>
<dbReference type="EC" id="1.4.99.-" evidence="3"/>
<dbReference type="GO" id="GO:0005737">
    <property type="term" value="C:cytoplasm"/>
    <property type="evidence" value="ECO:0007669"/>
    <property type="project" value="TreeGrafter"/>
</dbReference>
<proteinExistence type="predicted"/>
<evidence type="ECO:0000259" key="2">
    <source>
        <dbReference type="Pfam" id="PF01266"/>
    </source>
</evidence>
<dbReference type="InterPro" id="IPR006076">
    <property type="entry name" value="FAD-dep_OxRdtase"/>
</dbReference>
<dbReference type="PROSITE" id="PS51257">
    <property type="entry name" value="PROKAR_LIPOPROTEIN"/>
    <property type="match status" value="1"/>
</dbReference>
<dbReference type="RefSeq" id="WP_167961516.1">
    <property type="nucleotide sequence ID" value="NZ_JAATJJ010000001.1"/>
</dbReference>
<dbReference type="InterPro" id="IPR036188">
    <property type="entry name" value="FAD/NAD-bd_sf"/>
</dbReference>
<dbReference type="GO" id="GO:0016491">
    <property type="term" value="F:oxidoreductase activity"/>
    <property type="evidence" value="ECO:0007669"/>
    <property type="project" value="UniProtKB-KW"/>
</dbReference>
<gene>
    <name evidence="3" type="ORF">GGR42_001048</name>
</gene>
<dbReference type="PANTHER" id="PTHR13847">
    <property type="entry name" value="SARCOSINE DEHYDROGENASE-RELATED"/>
    <property type="match status" value="1"/>
</dbReference>
<reference evidence="3 4" key="1">
    <citation type="submission" date="2020-03" db="EMBL/GenBank/DDBJ databases">
        <title>Genomic Encyclopedia of Type Strains, Phase IV (KMG-IV): sequencing the most valuable type-strain genomes for metagenomic binning, comparative biology and taxonomic classification.</title>
        <authorList>
            <person name="Goeker M."/>
        </authorList>
    </citation>
    <scope>NUCLEOTIDE SEQUENCE [LARGE SCALE GENOMIC DNA]</scope>
    <source>
        <strain evidence="3 4">DSM 29762</strain>
    </source>
</reference>
<feature type="domain" description="FAD dependent oxidoreductase" evidence="2">
    <location>
        <begin position="4"/>
        <end position="395"/>
    </location>
</feature>
<dbReference type="SUPFAM" id="SSF51905">
    <property type="entry name" value="FAD/NAD(P)-binding domain"/>
    <property type="match status" value="1"/>
</dbReference>
<name>A0A846QNG0_9FLAO</name>
<dbReference type="AlphaFoldDB" id="A0A846QNG0"/>
<organism evidence="3 4">
    <name type="scientific">Saonia flava</name>
    <dbReference type="NCBI Taxonomy" id="523696"/>
    <lineage>
        <taxon>Bacteria</taxon>
        <taxon>Pseudomonadati</taxon>
        <taxon>Bacteroidota</taxon>
        <taxon>Flavobacteriia</taxon>
        <taxon>Flavobacteriales</taxon>
        <taxon>Flavobacteriaceae</taxon>
        <taxon>Saonia</taxon>
    </lineage>
</organism>
<dbReference type="EMBL" id="JAATJJ010000001">
    <property type="protein sequence ID" value="NJB70586.1"/>
    <property type="molecule type" value="Genomic_DNA"/>
</dbReference>
<dbReference type="SUPFAM" id="SSF54373">
    <property type="entry name" value="FAD-linked reductases, C-terminal domain"/>
    <property type="match status" value="1"/>
</dbReference>
<accession>A0A846QNG0</accession>
<dbReference type="PANTHER" id="PTHR13847:SF289">
    <property type="entry name" value="GLYCINE OXIDASE"/>
    <property type="match status" value="1"/>
</dbReference>
<dbReference type="Gene3D" id="3.50.50.60">
    <property type="entry name" value="FAD/NAD(P)-binding domain"/>
    <property type="match status" value="2"/>
</dbReference>
<protein>
    <submittedName>
        <fullName evidence="3">D-amino-acid dehydrogenase</fullName>
        <ecNumber evidence="3">1.4.99.-</ecNumber>
    </submittedName>
</protein>
<dbReference type="Proteomes" id="UP000590442">
    <property type="component" value="Unassembled WGS sequence"/>
</dbReference>
<evidence type="ECO:0000256" key="1">
    <source>
        <dbReference type="ARBA" id="ARBA00023002"/>
    </source>
</evidence>
<comment type="caution">
    <text evidence="3">The sequence shown here is derived from an EMBL/GenBank/DDBJ whole genome shotgun (WGS) entry which is preliminary data.</text>
</comment>
<keyword evidence="1 3" id="KW-0560">Oxidoreductase</keyword>
<dbReference type="Pfam" id="PF01266">
    <property type="entry name" value="DAO"/>
    <property type="match status" value="1"/>
</dbReference>
<evidence type="ECO:0000313" key="3">
    <source>
        <dbReference type="EMBL" id="NJB70586.1"/>
    </source>
</evidence>
<evidence type="ECO:0000313" key="4">
    <source>
        <dbReference type="Proteomes" id="UP000590442"/>
    </source>
</evidence>